<dbReference type="GO" id="GO:0009061">
    <property type="term" value="P:anaerobic respiration"/>
    <property type="evidence" value="ECO:0007669"/>
    <property type="project" value="TreeGrafter"/>
</dbReference>
<name>Q7M8U6_WOLSU</name>
<dbReference type="PANTHER" id="PTHR11632:SF51">
    <property type="entry name" value="SUCCINATE DEHYDROGENASE [UBIQUINONE] FLAVOPROTEIN SUBUNIT, MITOCHONDRIAL"/>
    <property type="match status" value="1"/>
</dbReference>
<dbReference type="Pfam" id="PF02910">
    <property type="entry name" value="Succ_DH_flav_C"/>
    <property type="match status" value="1"/>
</dbReference>
<dbReference type="eggNOG" id="COG1053">
    <property type="taxonomic scope" value="Bacteria"/>
</dbReference>
<dbReference type="EMBL" id="BX571660">
    <property type="protein sequence ID" value="CAE10465.1"/>
    <property type="molecule type" value="Genomic_DNA"/>
</dbReference>
<evidence type="ECO:0000259" key="6">
    <source>
        <dbReference type="Pfam" id="PF02910"/>
    </source>
</evidence>
<keyword evidence="2" id="KW-0285">Flavoprotein</keyword>
<dbReference type="KEGG" id="wsu:WS1399"/>
<evidence type="ECO:0000313" key="7">
    <source>
        <dbReference type="EMBL" id="CAE10465.1"/>
    </source>
</evidence>
<feature type="domain" description="FAD-dependent oxidoreductase 2 FAD-binding" evidence="5">
    <location>
        <begin position="4"/>
        <end position="367"/>
    </location>
</feature>
<gene>
    <name evidence="7" type="primary">FRDA</name>
    <name evidence="7" type="ordered locus">WS1399</name>
</gene>
<dbReference type="Pfam" id="PF00890">
    <property type="entry name" value="FAD_binding_2"/>
    <property type="match status" value="1"/>
</dbReference>
<dbReference type="AlphaFoldDB" id="Q7M8U6"/>
<dbReference type="GO" id="GO:0000104">
    <property type="term" value="F:succinate dehydrogenase activity"/>
    <property type="evidence" value="ECO:0007669"/>
    <property type="project" value="TreeGrafter"/>
</dbReference>
<dbReference type="SUPFAM" id="SSF46977">
    <property type="entry name" value="Succinate dehydrogenase/fumarate reductase flavoprotein C-terminal domain"/>
    <property type="match status" value="1"/>
</dbReference>
<evidence type="ECO:0000256" key="4">
    <source>
        <dbReference type="PIRSR" id="PIRSR000171-1"/>
    </source>
</evidence>
<reference evidence="7 8" key="1">
    <citation type="journal article" date="2003" name="Proc. Natl. Acad. Sci. U.S.A.">
        <title>Complete genome sequence and analysis of Wolinella succinogenes.</title>
        <authorList>
            <person name="Baar C."/>
            <person name="Eppinger M."/>
            <person name="Raddatz G."/>
            <person name="Simon JM."/>
            <person name="Lanz C."/>
            <person name="Klimmek O."/>
            <person name="Nandakumar R."/>
            <person name="Gross R."/>
            <person name="Rosinus A."/>
            <person name="Keller H."/>
            <person name="Jagtap P."/>
            <person name="Linke B."/>
            <person name="Meyer F."/>
            <person name="Lederer H."/>
            <person name="Schuster S.C."/>
        </authorList>
    </citation>
    <scope>NUCLEOTIDE SEQUENCE [LARGE SCALE GENOMIC DNA]</scope>
    <source>
        <strain evidence="8">ATCC 29543 / DSM 1740 / CCUG 13145 / JCM 31913 / LMG 7466 / NCTC 11488 / FDC 602W</strain>
    </source>
</reference>
<dbReference type="GO" id="GO:0005886">
    <property type="term" value="C:plasma membrane"/>
    <property type="evidence" value="ECO:0007669"/>
    <property type="project" value="TreeGrafter"/>
</dbReference>
<organism evidence="8">
    <name type="scientific">Wolinella succinogenes (strain ATCC 29543 / DSM 1740 / CCUG 13145 / JCM 31913 / LMG 7466 / NCTC 11488 / FDC 602W)</name>
    <name type="common">Vibrio succinogenes</name>
    <dbReference type="NCBI Taxonomy" id="273121"/>
    <lineage>
        <taxon>Bacteria</taxon>
        <taxon>Pseudomonadati</taxon>
        <taxon>Campylobacterota</taxon>
        <taxon>Epsilonproteobacteria</taxon>
        <taxon>Campylobacterales</taxon>
        <taxon>Helicobacteraceae</taxon>
        <taxon>Wolinella</taxon>
    </lineage>
</organism>
<dbReference type="RefSeq" id="WP_011139250.1">
    <property type="nucleotide sequence ID" value="NC_005090.1"/>
</dbReference>
<dbReference type="Gene3D" id="3.50.50.60">
    <property type="entry name" value="FAD/NAD(P)-binding domain"/>
    <property type="match status" value="1"/>
</dbReference>
<feature type="active site" description="Proton acceptor" evidence="4">
    <location>
        <position position="267"/>
    </location>
</feature>
<dbReference type="SUPFAM" id="SSF51905">
    <property type="entry name" value="FAD/NAD(P)-binding domain"/>
    <property type="match status" value="1"/>
</dbReference>
<dbReference type="PIRSF" id="PIRSF000171">
    <property type="entry name" value="SDHA_APRA_LASPO"/>
    <property type="match status" value="1"/>
</dbReference>
<dbReference type="PRINTS" id="PR00411">
    <property type="entry name" value="PNDRDTASEI"/>
</dbReference>
<keyword evidence="8" id="KW-1185">Reference proteome</keyword>
<evidence type="ECO:0000256" key="1">
    <source>
        <dbReference type="ARBA" id="ARBA00001974"/>
    </source>
</evidence>
<evidence type="ECO:0000256" key="3">
    <source>
        <dbReference type="ARBA" id="ARBA00023002"/>
    </source>
</evidence>
<feature type="domain" description="Fumarate reductase/succinate dehydrogenase flavoprotein-like C-terminal" evidence="6">
    <location>
        <begin position="421"/>
        <end position="534"/>
    </location>
</feature>
<dbReference type="InterPro" id="IPR015939">
    <property type="entry name" value="Fum_Rdtase/Succ_DH_flav-like_C"/>
</dbReference>
<keyword evidence="3" id="KW-0560">Oxidoreductase</keyword>
<evidence type="ECO:0000313" key="8">
    <source>
        <dbReference type="Proteomes" id="UP000000422"/>
    </source>
</evidence>
<dbReference type="Gene3D" id="1.20.58.100">
    <property type="entry name" value="Fumarate reductase/succinate dehydrogenase flavoprotein-like, C-terminal domain"/>
    <property type="match status" value="1"/>
</dbReference>
<sequence>MLYDLLVIGSGIAGLRAAIEGSQRGLRVALLSKGAFMRSNSSLACGGINAALGNAEPDSPLVHLEDTLRGGDGLALKEAAQILCQEAPAEIGFLASIGVAFDQQDERIAQRAFGGMGKKRTCHIGDKTGGAITQTLFRVIMQKYPIHWIKERMLLSLLVHEGVISGITALNRQTSEIELLGAKAVVLASGGYGGIYHEHHTNTPEITGDGQAAALRAGLRLSNMEFVQFHPTTLPRTHALISEAARGEGGILINESGERFIDELLTRDKLARKIAKELSEGRRVFLDVRHLGEALLERKLPSLLKIAMSEGINPIKEPIPIIPSVHYSMGGIECDLGGATAIKGLYVAGEVACNLVHGANRLGGNSLLESAVFGRIAGENAAKFAQSHDYHDFRLEPIAKDTNLVEHILGGENRYNFQSIRKTLGKTLYEKAGIFRTQEGLHGALDYVSYLKRIWIGCHCIHKQKEYNSELQAILELRNMLEVSEAMLLSALAREESRGAHYREDFPEKDEKLFGTPSFVKKLESGRLYMEFEPKEGAKGWLNRLKKRLTR</sequence>
<dbReference type="InterPro" id="IPR027477">
    <property type="entry name" value="Succ_DH/fumarate_Rdtase_cat_sf"/>
</dbReference>
<dbReference type="GO" id="GO:0009055">
    <property type="term" value="F:electron transfer activity"/>
    <property type="evidence" value="ECO:0007669"/>
    <property type="project" value="TreeGrafter"/>
</dbReference>
<dbReference type="PANTHER" id="PTHR11632">
    <property type="entry name" value="SUCCINATE DEHYDROGENASE 2 FLAVOPROTEIN SUBUNIT"/>
    <property type="match status" value="1"/>
</dbReference>
<dbReference type="InterPro" id="IPR036188">
    <property type="entry name" value="FAD/NAD-bd_sf"/>
</dbReference>
<dbReference type="SUPFAM" id="SSF56425">
    <property type="entry name" value="Succinate dehydrogenase/fumarate reductase flavoprotein, catalytic domain"/>
    <property type="match status" value="1"/>
</dbReference>
<proteinExistence type="predicted"/>
<accession>Q7M8U6</accession>
<dbReference type="Proteomes" id="UP000000422">
    <property type="component" value="Chromosome"/>
</dbReference>
<evidence type="ECO:0000256" key="2">
    <source>
        <dbReference type="ARBA" id="ARBA00022630"/>
    </source>
</evidence>
<dbReference type="PRINTS" id="PR00368">
    <property type="entry name" value="FADPNR"/>
</dbReference>
<comment type="cofactor">
    <cofactor evidence="1">
        <name>FAD</name>
        <dbReference type="ChEBI" id="CHEBI:57692"/>
    </cofactor>
</comment>
<dbReference type="HOGENOM" id="CLU_014312_6_2_7"/>
<evidence type="ECO:0000259" key="5">
    <source>
        <dbReference type="Pfam" id="PF00890"/>
    </source>
</evidence>
<dbReference type="InterPro" id="IPR037099">
    <property type="entry name" value="Fum_R/Succ_DH_flav-like_C_sf"/>
</dbReference>
<dbReference type="STRING" id="273121.WS1399"/>
<dbReference type="InterPro" id="IPR003953">
    <property type="entry name" value="FAD-dep_OxRdtase_2_FAD-bd"/>
</dbReference>
<dbReference type="GO" id="GO:0050660">
    <property type="term" value="F:flavin adenine dinucleotide binding"/>
    <property type="evidence" value="ECO:0007669"/>
    <property type="project" value="TreeGrafter"/>
</dbReference>
<dbReference type="InterPro" id="IPR030664">
    <property type="entry name" value="SdhA/FrdA/AprA"/>
</dbReference>
<protein>
    <submittedName>
        <fullName evidence="7">FUMARATE REDUCTASE FLAVOPROTEIN SUBUNIT</fullName>
    </submittedName>
</protein>
<dbReference type="Gene3D" id="3.90.700.10">
    <property type="entry name" value="Succinate dehydrogenase/fumarate reductase flavoprotein, catalytic domain"/>
    <property type="match status" value="1"/>
</dbReference>